<gene>
    <name evidence="4" type="primary">yvcK</name>
    <name evidence="4" type="ORF">NCTC10327_01130</name>
    <name evidence="3" type="ORF">SAMN05421878_10627</name>
</gene>
<evidence type="ECO:0000313" key="3">
    <source>
        <dbReference type="EMBL" id="SDE31827.1"/>
    </source>
</evidence>
<dbReference type="Proteomes" id="UP000269974">
    <property type="component" value="Unassembled WGS sequence"/>
</dbReference>
<sequence>MERGSRGPKVVALGGGHGLAATLSALRLITRRITAVVTVADDGGSSGRLRKEFDVIPPGDLRQALSALCDDGEWGQTWRDVLQHRFQSDGPLSGHALGNLLILAMWEQLGDTMRGLDWVGQLLRIKGRVVPMAPIPLDIEAKVEEDGEIRQYRGQVEVATARGRVKHVNLIPENPPAQPEALEAIDAADWVVFGPGSWYTSVIPHLLVPDLHEALVRTKARRVMALNLGTERETLGMSPADHVRSFHEHAPDLRLDVIIADPRAIDDLDAVYEAASLTGATLMLRQVRMREHPFRHDSLRLAAAYRDAFEGLMGDIE</sequence>
<dbReference type="InterPro" id="IPR010119">
    <property type="entry name" value="Gluconeogen_factor"/>
</dbReference>
<comment type="subcellular location">
    <subcellularLocation>
        <location evidence="2">Cytoplasm</location>
    </subcellularLocation>
</comment>
<proteinExistence type="inferred from homology"/>
<dbReference type="GO" id="GO:0005737">
    <property type="term" value="C:cytoplasm"/>
    <property type="evidence" value="ECO:0007669"/>
    <property type="project" value="UniProtKB-SubCell"/>
</dbReference>
<reference evidence="4 6" key="3">
    <citation type="submission" date="2018-11" db="EMBL/GenBank/DDBJ databases">
        <authorList>
            <consortium name="Pathogen Informatics"/>
        </authorList>
    </citation>
    <scope>NUCLEOTIDE SEQUENCE [LARGE SCALE GENOMIC DNA]</scope>
    <source>
        <strain evidence="4 6">NCTC10327</strain>
    </source>
</reference>
<keyword evidence="5" id="KW-1185">Reference proteome</keyword>
<dbReference type="EMBL" id="FNAU01000006">
    <property type="protein sequence ID" value="SDE31827.1"/>
    <property type="molecule type" value="Genomic_DNA"/>
</dbReference>
<dbReference type="Pfam" id="PF01933">
    <property type="entry name" value="CofD"/>
    <property type="match status" value="1"/>
</dbReference>
<dbReference type="Gene3D" id="3.40.50.10680">
    <property type="entry name" value="CofD-like domains"/>
    <property type="match status" value="1"/>
</dbReference>
<comment type="function">
    <text evidence="2">Required for morphogenesis under gluconeogenic growth conditions.</text>
</comment>
<dbReference type="HAMAP" id="MF_00973">
    <property type="entry name" value="Gluconeogen_factor"/>
    <property type="match status" value="1"/>
</dbReference>
<dbReference type="InterPro" id="IPR002882">
    <property type="entry name" value="CofD"/>
</dbReference>
<dbReference type="EMBL" id="UYIO01000001">
    <property type="protein sequence ID" value="VDG76493.1"/>
    <property type="molecule type" value="Genomic_DNA"/>
</dbReference>
<dbReference type="InterPro" id="IPR038136">
    <property type="entry name" value="CofD-like_dom_sf"/>
</dbReference>
<organism evidence="3 5">
    <name type="scientific">Actinobaculum suis</name>
    <dbReference type="NCBI Taxonomy" id="1657"/>
    <lineage>
        <taxon>Bacteria</taxon>
        <taxon>Bacillati</taxon>
        <taxon>Actinomycetota</taxon>
        <taxon>Actinomycetes</taxon>
        <taxon>Actinomycetales</taxon>
        <taxon>Actinomycetaceae</taxon>
        <taxon>Actinobaculum</taxon>
    </lineage>
</organism>
<reference evidence="5" key="1">
    <citation type="submission" date="2016-10" db="EMBL/GenBank/DDBJ databases">
        <authorList>
            <person name="Varghese N."/>
        </authorList>
    </citation>
    <scope>NUCLEOTIDE SEQUENCE [LARGE SCALE GENOMIC DNA]</scope>
    <source>
        <strain evidence="5">DSM 20639</strain>
    </source>
</reference>
<evidence type="ECO:0000313" key="4">
    <source>
        <dbReference type="EMBL" id="VDG76493.1"/>
    </source>
</evidence>
<dbReference type="GO" id="GO:0008360">
    <property type="term" value="P:regulation of cell shape"/>
    <property type="evidence" value="ECO:0007669"/>
    <property type="project" value="UniProtKB-UniRule"/>
</dbReference>
<comment type="similarity">
    <text evidence="2">Belongs to the gluconeogenesis factor family.</text>
</comment>
<name>A0A1G7BXP5_9ACTO</name>
<dbReference type="Proteomes" id="UP000182744">
    <property type="component" value="Unassembled WGS sequence"/>
</dbReference>
<protein>
    <recommendedName>
        <fullName evidence="2">Putative gluconeogenesis factor</fullName>
    </recommendedName>
</protein>
<dbReference type="GO" id="GO:0043743">
    <property type="term" value="F:LPPG:FO 2-phospho-L-lactate transferase activity"/>
    <property type="evidence" value="ECO:0007669"/>
    <property type="project" value="InterPro"/>
</dbReference>
<accession>A0A1G7BXP5</accession>
<keyword evidence="1 2" id="KW-0963">Cytoplasm</keyword>
<evidence type="ECO:0000313" key="6">
    <source>
        <dbReference type="Proteomes" id="UP000269974"/>
    </source>
</evidence>
<dbReference type="CDD" id="cd07187">
    <property type="entry name" value="YvcK_like"/>
    <property type="match status" value="1"/>
</dbReference>
<evidence type="ECO:0000256" key="1">
    <source>
        <dbReference type="ARBA" id="ARBA00022490"/>
    </source>
</evidence>
<evidence type="ECO:0000256" key="2">
    <source>
        <dbReference type="HAMAP-Rule" id="MF_00973"/>
    </source>
</evidence>
<dbReference type="SUPFAM" id="SSF142338">
    <property type="entry name" value="CofD-like"/>
    <property type="match status" value="1"/>
</dbReference>
<dbReference type="AlphaFoldDB" id="A0A1G7BXP5"/>
<dbReference type="PANTHER" id="PTHR30135:SF3">
    <property type="entry name" value="GLUCONEOGENESIS FACTOR-RELATED"/>
    <property type="match status" value="1"/>
</dbReference>
<dbReference type="PANTHER" id="PTHR30135">
    <property type="entry name" value="UNCHARACTERIZED PROTEIN YVCK-RELATED"/>
    <property type="match status" value="1"/>
</dbReference>
<dbReference type="NCBIfam" id="TIGR01826">
    <property type="entry name" value="CofD_related"/>
    <property type="match status" value="1"/>
</dbReference>
<evidence type="ECO:0000313" key="5">
    <source>
        <dbReference type="Proteomes" id="UP000182744"/>
    </source>
</evidence>
<reference evidence="3" key="2">
    <citation type="submission" date="2016-10" db="EMBL/GenBank/DDBJ databases">
        <authorList>
            <person name="de Groot N.N."/>
        </authorList>
    </citation>
    <scope>NUCLEOTIDE SEQUENCE [LARGE SCALE GENOMIC DNA]</scope>
    <source>
        <strain evidence="3">DSM 20639</strain>
    </source>
</reference>